<keyword evidence="5 7" id="KW-0472">Membrane</keyword>
<comment type="subcellular location">
    <subcellularLocation>
        <location evidence="1">Cell membrane</location>
        <topology evidence="1">Multi-pass membrane protein</topology>
    </subcellularLocation>
</comment>
<feature type="transmembrane region" description="Helical" evidence="7">
    <location>
        <begin position="212"/>
        <end position="234"/>
    </location>
</feature>
<name>A0ABQ4SA21_9HYPH</name>
<gene>
    <name evidence="8" type="ORF">GMJLKIPL_1274</name>
</gene>
<protein>
    <recommendedName>
        <fullName evidence="10">TIGR00374 family protein</fullName>
    </recommendedName>
</protein>
<proteinExistence type="predicted"/>
<keyword evidence="2" id="KW-1003">Cell membrane</keyword>
<keyword evidence="4 7" id="KW-1133">Transmembrane helix</keyword>
<accession>A0ABQ4SA21</accession>
<dbReference type="Pfam" id="PF03706">
    <property type="entry name" value="LPG_synthase_TM"/>
    <property type="match status" value="1"/>
</dbReference>
<evidence type="ECO:0000256" key="3">
    <source>
        <dbReference type="ARBA" id="ARBA00022692"/>
    </source>
</evidence>
<dbReference type="NCBIfam" id="TIGR03476">
    <property type="entry name" value="HpnL"/>
    <property type="match status" value="1"/>
</dbReference>
<reference evidence="8" key="2">
    <citation type="submission" date="2021-08" db="EMBL/GenBank/DDBJ databases">
        <authorList>
            <person name="Tani A."/>
            <person name="Ola A."/>
            <person name="Ogura Y."/>
            <person name="Katsura K."/>
            <person name="Hayashi T."/>
        </authorList>
    </citation>
    <scope>NUCLEOTIDE SEQUENCE</scope>
    <source>
        <strain evidence="8">DSM 17168</strain>
    </source>
</reference>
<evidence type="ECO:0000256" key="6">
    <source>
        <dbReference type="SAM" id="MobiDB-lite"/>
    </source>
</evidence>
<evidence type="ECO:0000256" key="4">
    <source>
        <dbReference type="ARBA" id="ARBA00022989"/>
    </source>
</evidence>
<evidence type="ECO:0008006" key="10">
    <source>
        <dbReference type="Google" id="ProtNLM"/>
    </source>
</evidence>
<evidence type="ECO:0000256" key="1">
    <source>
        <dbReference type="ARBA" id="ARBA00004651"/>
    </source>
</evidence>
<feature type="transmembrane region" description="Helical" evidence="7">
    <location>
        <begin position="146"/>
        <end position="167"/>
    </location>
</feature>
<dbReference type="NCBIfam" id="TIGR00374">
    <property type="entry name" value="flippase-like domain"/>
    <property type="match status" value="1"/>
</dbReference>
<dbReference type="InterPro" id="IPR022791">
    <property type="entry name" value="L-PG_synthase/AglD"/>
</dbReference>
<evidence type="ECO:0000256" key="2">
    <source>
        <dbReference type="ARBA" id="ARBA00022475"/>
    </source>
</evidence>
<dbReference type="EMBL" id="BPQQ01000015">
    <property type="protein sequence ID" value="GJD99358.1"/>
    <property type="molecule type" value="Genomic_DNA"/>
</dbReference>
<comment type="caution">
    <text evidence="8">The sequence shown here is derived from an EMBL/GenBank/DDBJ whole genome shotgun (WGS) entry which is preliminary data.</text>
</comment>
<organism evidence="8 9">
    <name type="scientific">Methylobacterium isbiliense</name>
    <dbReference type="NCBI Taxonomy" id="315478"/>
    <lineage>
        <taxon>Bacteria</taxon>
        <taxon>Pseudomonadati</taxon>
        <taxon>Pseudomonadota</taxon>
        <taxon>Alphaproteobacteria</taxon>
        <taxon>Hyphomicrobiales</taxon>
        <taxon>Methylobacteriaceae</taxon>
        <taxon>Methylobacterium</taxon>
    </lineage>
</organism>
<evidence type="ECO:0000256" key="5">
    <source>
        <dbReference type="ARBA" id="ARBA00023136"/>
    </source>
</evidence>
<dbReference type="Proteomes" id="UP001055153">
    <property type="component" value="Unassembled WGS sequence"/>
</dbReference>
<keyword evidence="9" id="KW-1185">Reference proteome</keyword>
<feature type="transmembrane region" description="Helical" evidence="7">
    <location>
        <begin position="40"/>
        <end position="60"/>
    </location>
</feature>
<feature type="transmembrane region" description="Helical" evidence="7">
    <location>
        <begin position="274"/>
        <end position="294"/>
    </location>
</feature>
<keyword evidence="3 7" id="KW-0812">Transmembrane</keyword>
<evidence type="ECO:0000313" key="8">
    <source>
        <dbReference type="EMBL" id="GJD99358.1"/>
    </source>
</evidence>
<dbReference type="PANTHER" id="PTHR39087">
    <property type="entry name" value="UPF0104 MEMBRANE PROTEIN MJ1595"/>
    <property type="match status" value="1"/>
</dbReference>
<dbReference type="PANTHER" id="PTHR39087:SF2">
    <property type="entry name" value="UPF0104 MEMBRANE PROTEIN MJ1595"/>
    <property type="match status" value="1"/>
</dbReference>
<feature type="transmembrane region" description="Helical" evidence="7">
    <location>
        <begin position="119"/>
        <end position="140"/>
    </location>
</feature>
<sequence>MKHLTTLALVVGLCTVVGLFVSSGPEAVAAAAWAAGWGVALVILARFVAVAWAGLGWWVVFPAATRPSLRACIDVRFVREGVNTLLPVAQVGGDLIGARLLTQRGVAGGLSGAGMFVDLMVQAATQFLFTVLGLAILVRLGGDGPIVHTVAAGLAVAAPALGAFYLVQRRSGHRLVQTVLRRFAGGREWQALGAVEVLYDNLRGLYGRPRRILSAGLVHMIGWIIGALEVWVVLRFMGYDIGFAEAVVIESLAQAVRGAAFAVPGALGAQEGGLIALCAVFGVPAEAALALSLVKRLADLAVGLPSLLLWHALEAQGAAAAPAPGSAPAPGAGLGSSLRAVLGPARLDPAPAYGYAGAAGRPAGDATRGE</sequence>
<feature type="region of interest" description="Disordered" evidence="6">
    <location>
        <begin position="351"/>
        <end position="370"/>
    </location>
</feature>
<evidence type="ECO:0000256" key="7">
    <source>
        <dbReference type="SAM" id="Phobius"/>
    </source>
</evidence>
<dbReference type="RefSeq" id="WP_238234243.1">
    <property type="nucleotide sequence ID" value="NZ_BPQQ01000015.1"/>
</dbReference>
<reference evidence="8" key="1">
    <citation type="journal article" date="2021" name="Front. Microbiol.">
        <title>Comprehensive Comparative Genomics and Phenotyping of Methylobacterium Species.</title>
        <authorList>
            <person name="Alessa O."/>
            <person name="Ogura Y."/>
            <person name="Fujitani Y."/>
            <person name="Takami H."/>
            <person name="Hayashi T."/>
            <person name="Sahin N."/>
            <person name="Tani A."/>
        </authorList>
    </citation>
    <scope>NUCLEOTIDE SEQUENCE</scope>
    <source>
        <strain evidence="8">DSM 17168</strain>
    </source>
</reference>
<evidence type="ECO:0000313" key="9">
    <source>
        <dbReference type="Proteomes" id="UP001055153"/>
    </source>
</evidence>